<evidence type="ECO:0000256" key="4">
    <source>
        <dbReference type="ARBA" id="ARBA00022490"/>
    </source>
</evidence>
<feature type="domain" description="NB-ARC" evidence="12">
    <location>
        <begin position="46"/>
        <end position="217"/>
    </location>
</feature>
<dbReference type="GO" id="GO:0043531">
    <property type="term" value="F:ADP binding"/>
    <property type="evidence" value="ECO:0007669"/>
    <property type="project" value="InterPro"/>
</dbReference>
<evidence type="ECO:0000259" key="13">
    <source>
        <dbReference type="Pfam" id="PF23559"/>
    </source>
</evidence>
<comment type="subcellular location">
    <subcellularLocation>
        <location evidence="2">Cytoplasm</location>
    </subcellularLocation>
    <subcellularLocation>
        <location evidence="1">Membrane</location>
        <topology evidence="1">Peripheral membrane protein</topology>
    </subcellularLocation>
</comment>
<dbReference type="Gene3D" id="3.40.50.300">
    <property type="entry name" value="P-loop containing nucleotide triphosphate hydrolases"/>
    <property type="match status" value="1"/>
</dbReference>
<dbReference type="FunFam" id="3.40.50.300:FF:001091">
    <property type="entry name" value="Probable disease resistance protein At1g61300"/>
    <property type="match status" value="1"/>
</dbReference>
<evidence type="ECO:0000313" key="15">
    <source>
        <dbReference type="Proteomes" id="UP001234989"/>
    </source>
</evidence>
<dbReference type="PANTHER" id="PTHR23155:SF1152">
    <property type="entry name" value="AAA+ ATPASE DOMAIN-CONTAINING PROTEIN"/>
    <property type="match status" value="1"/>
</dbReference>
<keyword evidence="5" id="KW-0433">Leucine-rich repeat</keyword>
<evidence type="ECO:0000256" key="9">
    <source>
        <dbReference type="ARBA" id="ARBA00022840"/>
    </source>
</evidence>
<gene>
    <name evidence="14" type="ORF">MTR67_053173</name>
</gene>
<dbReference type="InterPro" id="IPR027417">
    <property type="entry name" value="P-loop_NTPase"/>
</dbReference>
<name>A0AAF0VAD9_SOLVR</name>
<keyword evidence="7" id="KW-0547">Nucleotide-binding</keyword>
<keyword evidence="8" id="KW-0611">Plant defense</keyword>
<sequence length="441" mass="50148">MEFIKKEVMKIKGEKISTLKFRSKVSPARHVSTSSPNVQQKPVGFQEDLEKIVDRLRGGPSELDIITIVGMAGIGKTTLAKRAYNDPSVVNRFDVHAWITVSQEYRERDILFDLFYSVVPPTNEINQERRNQETADRVYKSLKWKRFLIVVDDMWSTDAWDNVSRLFPDDNKGSRIILTSRLTDLATYANPDGQPHRLDFLNNDEGWELLHQKLFGKRGCPFELEKIGRSIAEKCQGLPLAIVVVAGHLSKMSKTTDCWNTVAESVGSVVNREPGQCLDILALSYNYLPQHLKACFLYMGAFPEDFEIPVWKLIRLWVAEGFLNATGLTTVEEIAEECLEDLIDRSLVLAVKRSNGKLKTCKLHDIMRDFCLEEAKRQNFLHFLKKQSLDVLSEGITALRRVSFNCSTIFSSYSFHPTDPTVSFSRSILGFNISLQIAQSS</sequence>
<dbReference type="Proteomes" id="UP001234989">
    <property type="component" value="Chromosome 12"/>
</dbReference>
<keyword evidence="6" id="KW-0677">Repeat</keyword>
<reference evidence="14" key="1">
    <citation type="submission" date="2023-08" db="EMBL/GenBank/DDBJ databases">
        <title>A de novo genome assembly of Solanum verrucosum Schlechtendal, a Mexican diploid species geographically isolated from the other diploid A-genome species in potato relatives.</title>
        <authorList>
            <person name="Hosaka K."/>
        </authorList>
    </citation>
    <scope>NUCLEOTIDE SEQUENCE</scope>
    <source>
        <tissue evidence="14">Young leaves</tissue>
    </source>
</reference>
<dbReference type="FunFam" id="1.10.10.10:FF:000322">
    <property type="entry name" value="Probable disease resistance protein At1g63360"/>
    <property type="match status" value="1"/>
</dbReference>
<dbReference type="InterPro" id="IPR036388">
    <property type="entry name" value="WH-like_DNA-bd_sf"/>
</dbReference>
<dbReference type="InterPro" id="IPR044974">
    <property type="entry name" value="Disease_R_plants"/>
</dbReference>
<dbReference type="Gene3D" id="1.10.10.10">
    <property type="entry name" value="Winged helix-like DNA-binding domain superfamily/Winged helix DNA-binding domain"/>
    <property type="match status" value="1"/>
</dbReference>
<keyword evidence="15" id="KW-1185">Reference proteome</keyword>
<accession>A0AAF0VAD9</accession>
<proteinExistence type="inferred from homology"/>
<dbReference type="Pfam" id="PF23559">
    <property type="entry name" value="WHD_DRP"/>
    <property type="match status" value="1"/>
</dbReference>
<dbReference type="SUPFAM" id="SSF52540">
    <property type="entry name" value="P-loop containing nucleoside triphosphate hydrolases"/>
    <property type="match status" value="1"/>
</dbReference>
<evidence type="ECO:0000256" key="10">
    <source>
        <dbReference type="ARBA" id="ARBA00023054"/>
    </source>
</evidence>
<dbReference type="GO" id="GO:0051607">
    <property type="term" value="P:defense response to virus"/>
    <property type="evidence" value="ECO:0007669"/>
    <property type="project" value="UniProtKB-ARBA"/>
</dbReference>
<evidence type="ECO:0000256" key="6">
    <source>
        <dbReference type="ARBA" id="ARBA00022737"/>
    </source>
</evidence>
<dbReference type="EMBL" id="CP133623">
    <property type="protein sequence ID" value="WMV59788.1"/>
    <property type="molecule type" value="Genomic_DNA"/>
</dbReference>
<dbReference type="InterPro" id="IPR042197">
    <property type="entry name" value="Apaf_helical"/>
</dbReference>
<dbReference type="AlphaFoldDB" id="A0AAF0VAD9"/>
<evidence type="ECO:0000256" key="8">
    <source>
        <dbReference type="ARBA" id="ARBA00022821"/>
    </source>
</evidence>
<dbReference type="InterPro" id="IPR058922">
    <property type="entry name" value="WHD_DRP"/>
</dbReference>
<dbReference type="GO" id="GO:0098542">
    <property type="term" value="P:defense response to other organism"/>
    <property type="evidence" value="ECO:0007669"/>
    <property type="project" value="TreeGrafter"/>
</dbReference>
<comment type="similarity">
    <text evidence="3">Belongs to the disease resistance NB-LRR family.</text>
</comment>
<organism evidence="14 15">
    <name type="scientific">Solanum verrucosum</name>
    <dbReference type="NCBI Taxonomy" id="315347"/>
    <lineage>
        <taxon>Eukaryota</taxon>
        <taxon>Viridiplantae</taxon>
        <taxon>Streptophyta</taxon>
        <taxon>Embryophyta</taxon>
        <taxon>Tracheophyta</taxon>
        <taxon>Spermatophyta</taxon>
        <taxon>Magnoliopsida</taxon>
        <taxon>eudicotyledons</taxon>
        <taxon>Gunneridae</taxon>
        <taxon>Pentapetalae</taxon>
        <taxon>asterids</taxon>
        <taxon>lamiids</taxon>
        <taxon>Solanales</taxon>
        <taxon>Solanaceae</taxon>
        <taxon>Solanoideae</taxon>
        <taxon>Solaneae</taxon>
        <taxon>Solanum</taxon>
    </lineage>
</organism>
<dbReference type="Pfam" id="PF00931">
    <property type="entry name" value="NB-ARC"/>
    <property type="match status" value="1"/>
</dbReference>
<dbReference type="PRINTS" id="PR00364">
    <property type="entry name" value="DISEASERSIST"/>
</dbReference>
<evidence type="ECO:0000256" key="7">
    <source>
        <dbReference type="ARBA" id="ARBA00022741"/>
    </source>
</evidence>
<evidence type="ECO:0000259" key="12">
    <source>
        <dbReference type="Pfam" id="PF00931"/>
    </source>
</evidence>
<dbReference type="PANTHER" id="PTHR23155">
    <property type="entry name" value="DISEASE RESISTANCE PROTEIN RP"/>
    <property type="match status" value="1"/>
</dbReference>
<dbReference type="GO" id="GO:0016020">
    <property type="term" value="C:membrane"/>
    <property type="evidence" value="ECO:0007669"/>
    <property type="project" value="UniProtKB-SubCell"/>
</dbReference>
<dbReference type="InterPro" id="IPR002182">
    <property type="entry name" value="NB-ARC"/>
</dbReference>
<evidence type="ECO:0000313" key="14">
    <source>
        <dbReference type="EMBL" id="WMV59788.1"/>
    </source>
</evidence>
<evidence type="ECO:0000256" key="5">
    <source>
        <dbReference type="ARBA" id="ARBA00022614"/>
    </source>
</evidence>
<dbReference type="Gene3D" id="1.10.8.430">
    <property type="entry name" value="Helical domain of apoptotic protease-activating factors"/>
    <property type="match status" value="1"/>
</dbReference>
<feature type="domain" description="Disease resistance protein winged helix" evidence="13">
    <location>
        <begin position="302"/>
        <end position="370"/>
    </location>
</feature>
<evidence type="ECO:0000256" key="2">
    <source>
        <dbReference type="ARBA" id="ARBA00004496"/>
    </source>
</evidence>
<keyword evidence="9" id="KW-0067">ATP-binding</keyword>
<evidence type="ECO:0000256" key="11">
    <source>
        <dbReference type="ARBA" id="ARBA00023136"/>
    </source>
</evidence>
<evidence type="ECO:0000256" key="3">
    <source>
        <dbReference type="ARBA" id="ARBA00008894"/>
    </source>
</evidence>
<dbReference type="GO" id="GO:0005524">
    <property type="term" value="F:ATP binding"/>
    <property type="evidence" value="ECO:0007669"/>
    <property type="project" value="UniProtKB-KW"/>
</dbReference>
<keyword evidence="4" id="KW-0963">Cytoplasm</keyword>
<dbReference type="GO" id="GO:0005737">
    <property type="term" value="C:cytoplasm"/>
    <property type="evidence" value="ECO:0007669"/>
    <property type="project" value="UniProtKB-SubCell"/>
</dbReference>
<protein>
    <submittedName>
        <fullName evidence="14">Uncharacterized protein</fullName>
    </submittedName>
</protein>
<keyword evidence="10" id="KW-0175">Coiled coil</keyword>
<keyword evidence="11" id="KW-0472">Membrane</keyword>
<evidence type="ECO:0000256" key="1">
    <source>
        <dbReference type="ARBA" id="ARBA00004170"/>
    </source>
</evidence>